<dbReference type="OrthoDB" id="2530521at2759"/>
<dbReference type="AlphaFoldDB" id="A0A3B6FHK6"/>
<dbReference type="PANTHER" id="PTHR10657:SF4">
    <property type="entry name" value="PEPTIDYL-PROLYL CIS-TRANS ISOMERASE-RELATED"/>
    <property type="match status" value="1"/>
</dbReference>
<accession>A0A3B6FHK6</accession>
<dbReference type="PANTHER" id="PTHR10657">
    <property type="entry name" value="PEPTIDYL-PROLYL CIS-TRANS ISOMERASE"/>
    <property type="match status" value="1"/>
</dbReference>
<evidence type="ECO:0000313" key="8">
    <source>
        <dbReference type="EnsemblPlants" id="TraesCS3B02G116600.1"/>
    </source>
</evidence>
<evidence type="ECO:0000256" key="1">
    <source>
        <dbReference type="ARBA" id="ARBA00000971"/>
    </source>
</evidence>
<evidence type="ECO:0000256" key="2">
    <source>
        <dbReference type="ARBA" id="ARBA00023110"/>
    </source>
</evidence>
<dbReference type="Gramene" id="TraesROB_scaffold_002415_01G000100.1">
    <property type="protein sequence ID" value="TraesROB_scaffold_002415_01G000100.1"/>
    <property type="gene ID" value="TraesROB_scaffold_002415_01G000100"/>
</dbReference>
<evidence type="ECO:0000256" key="3">
    <source>
        <dbReference type="ARBA" id="ARBA00023235"/>
    </source>
</evidence>
<dbReference type="Gramene" id="TraesARI3B03G01600270.1">
    <property type="protein sequence ID" value="TraesARI3B03G01600270.1"/>
    <property type="gene ID" value="TraesARI3B03G01600270"/>
</dbReference>
<evidence type="ECO:0000256" key="4">
    <source>
        <dbReference type="PROSITE-ProRule" id="PRU00278"/>
    </source>
</evidence>
<reference evidence="8" key="1">
    <citation type="submission" date="2018-08" db="EMBL/GenBank/DDBJ databases">
        <authorList>
            <person name="Rossello M."/>
        </authorList>
    </citation>
    <scope>NUCLEOTIDE SEQUENCE [LARGE SCALE GENOMIC DNA]</scope>
    <source>
        <strain evidence="8">cv. Chinese Spring</strain>
    </source>
</reference>
<evidence type="ECO:0000259" key="7">
    <source>
        <dbReference type="PROSITE" id="PS50198"/>
    </source>
</evidence>
<dbReference type="InterPro" id="IPR000297">
    <property type="entry name" value="PPIase_PpiC"/>
</dbReference>
<dbReference type="PROSITE" id="PS50198">
    <property type="entry name" value="PPIC_PPIASE_2"/>
    <property type="match status" value="1"/>
</dbReference>
<dbReference type="STRING" id="4565.A0A3B6FHK6"/>
<dbReference type="InterPro" id="IPR051370">
    <property type="entry name" value="PPIase_Pin1"/>
</dbReference>
<dbReference type="Gramene" id="TraesCS3B03G0266800.1">
    <property type="protein sequence ID" value="TraesCS3B03G0266800.1.CDS"/>
    <property type="gene ID" value="TraesCS3B03G0266800"/>
</dbReference>
<keyword evidence="9" id="KW-1185">Reference proteome</keyword>
<dbReference type="Gramene" id="TraesSYM3B03G01598760.1">
    <property type="protein sequence ID" value="TraesSYM3B03G01598760.1"/>
    <property type="gene ID" value="TraesSYM3B03G01598760"/>
</dbReference>
<dbReference type="InterPro" id="IPR046357">
    <property type="entry name" value="PPIase_dom_sf"/>
</dbReference>
<dbReference type="Gramene" id="TraesJAG3B03G01584430.1">
    <property type="protein sequence ID" value="TraesJAG3B03G01584430.1"/>
    <property type="gene ID" value="TraesJAG3B03G01584430"/>
</dbReference>
<dbReference type="GO" id="GO:0005829">
    <property type="term" value="C:cytosol"/>
    <property type="evidence" value="ECO:0000318"/>
    <property type="project" value="GO_Central"/>
</dbReference>
<dbReference type="Gramene" id="TraesCS3B02G116600.1">
    <property type="protein sequence ID" value="TraesCS3B02G116600.1"/>
    <property type="gene ID" value="TraesCS3B02G116600"/>
</dbReference>
<sequence length="99" mass="11062">MRASHILIRHEESRREASWKDPEGQVISATTRDDAAARLGELHGQILADCASFADLAAQHSARPPAAGLHQRADHARQIQDCLVMDKINPCGQQYWYQC</sequence>
<dbReference type="SMR" id="A0A3B6FHK6"/>
<feature type="domain" description="PpiC" evidence="7">
    <location>
        <begin position="1"/>
        <end position="66"/>
    </location>
</feature>
<comment type="catalytic activity">
    <reaction evidence="1 5">
        <text>[protein]-peptidylproline (omega=180) = [protein]-peptidylproline (omega=0)</text>
        <dbReference type="Rhea" id="RHEA:16237"/>
        <dbReference type="Rhea" id="RHEA-COMP:10747"/>
        <dbReference type="Rhea" id="RHEA-COMP:10748"/>
        <dbReference type="ChEBI" id="CHEBI:83833"/>
        <dbReference type="ChEBI" id="CHEBI:83834"/>
        <dbReference type="EC" id="5.2.1.8"/>
    </reaction>
</comment>
<protein>
    <recommendedName>
        <fullName evidence="5">Peptidyl-prolyl cis-trans isomerase</fullName>
        <ecNumber evidence="5">5.2.1.8</ecNumber>
    </recommendedName>
</protein>
<dbReference type="EC" id="5.2.1.8" evidence="5"/>
<keyword evidence="3 4" id="KW-0413">Isomerase</keyword>
<dbReference type="Gramene" id="TraesJUL3B03G01589220.1">
    <property type="protein sequence ID" value="TraesJUL3B03G01589220.1"/>
    <property type="gene ID" value="TraesJUL3B03G01589220"/>
</dbReference>
<feature type="compositionally biased region" description="Basic and acidic residues" evidence="6">
    <location>
        <begin position="8"/>
        <end position="23"/>
    </location>
</feature>
<dbReference type="Gramene" id="TraesLAC3B03G01517210.1">
    <property type="protein sequence ID" value="TraesLAC3B03G01517210.1"/>
    <property type="gene ID" value="TraesLAC3B03G01517210"/>
</dbReference>
<dbReference type="Gene3D" id="3.10.50.40">
    <property type="match status" value="1"/>
</dbReference>
<evidence type="ECO:0000313" key="9">
    <source>
        <dbReference type="Proteomes" id="UP000019116"/>
    </source>
</evidence>
<dbReference type="GO" id="GO:0003755">
    <property type="term" value="F:peptidyl-prolyl cis-trans isomerase activity"/>
    <property type="evidence" value="ECO:0000318"/>
    <property type="project" value="GO_Central"/>
</dbReference>
<organism evidence="8">
    <name type="scientific">Triticum aestivum</name>
    <name type="common">Wheat</name>
    <dbReference type="NCBI Taxonomy" id="4565"/>
    <lineage>
        <taxon>Eukaryota</taxon>
        <taxon>Viridiplantae</taxon>
        <taxon>Streptophyta</taxon>
        <taxon>Embryophyta</taxon>
        <taxon>Tracheophyta</taxon>
        <taxon>Spermatophyta</taxon>
        <taxon>Magnoliopsida</taxon>
        <taxon>Liliopsida</taxon>
        <taxon>Poales</taxon>
        <taxon>Poaceae</taxon>
        <taxon>BOP clade</taxon>
        <taxon>Pooideae</taxon>
        <taxon>Triticodae</taxon>
        <taxon>Triticeae</taxon>
        <taxon>Triticinae</taxon>
        <taxon>Triticum</taxon>
    </lineage>
</organism>
<keyword evidence="2 4" id="KW-0697">Rotamase</keyword>
<dbReference type="GO" id="GO:0005634">
    <property type="term" value="C:nucleus"/>
    <property type="evidence" value="ECO:0000318"/>
    <property type="project" value="GO_Central"/>
</dbReference>
<dbReference type="Gramene" id="TraesCLE_scaffold_016000_01G000100.1">
    <property type="protein sequence ID" value="TraesCLE_scaffold_016000_01G000100.1"/>
    <property type="gene ID" value="TraesCLE_scaffold_016000_01G000100"/>
</dbReference>
<dbReference type="EnsemblPlants" id="TraesCS3B02G116600.1">
    <property type="protein sequence ID" value="TraesCS3B02G116600.1"/>
    <property type="gene ID" value="TraesCS3B02G116600"/>
</dbReference>
<evidence type="ECO:0000256" key="5">
    <source>
        <dbReference type="RuleBase" id="RU363014"/>
    </source>
</evidence>
<proteinExistence type="predicted"/>
<name>A0A3B6FHK6_WHEAT</name>
<evidence type="ECO:0000256" key="6">
    <source>
        <dbReference type="SAM" id="MobiDB-lite"/>
    </source>
</evidence>
<dbReference type="SUPFAM" id="SSF54534">
    <property type="entry name" value="FKBP-like"/>
    <property type="match status" value="1"/>
</dbReference>
<dbReference type="Gramene" id="TraesMAC3B03G01574950.1">
    <property type="protein sequence ID" value="TraesMAC3B03G01574950.1"/>
    <property type="gene ID" value="TraesMAC3B03G01574950"/>
</dbReference>
<dbReference type="Proteomes" id="UP000019116">
    <property type="component" value="Chromosome 3B"/>
</dbReference>
<feature type="region of interest" description="Disordered" evidence="6">
    <location>
        <begin position="1"/>
        <end position="26"/>
    </location>
</feature>
<reference evidence="8" key="2">
    <citation type="submission" date="2018-10" db="UniProtKB">
        <authorList>
            <consortium name="EnsemblPlants"/>
        </authorList>
    </citation>
    <scope>IDENTIFICATION</scope>
</reference>